<dbReference type="InterPro" id="IPR037118">
    <property type="entry name" value="Val-tRNA_synth_C_sf"/>
</dbReference>
<dbReference type="EMBL" id="JAEPRJ010000001">
    <property type="protein sequence ID" value="MBK5896521.1"/>
    <property type="molecule type" value="Genomic_DNA"/>
</dbReference>
<dbReference type="InterPro" id="IPR003593">
    <property type="entry name" value="AAA+_ATPase"/>
</dbReference>
<dbReference type="PROSITE" id="PS00211">
    <property type="entry name" value="ABC_TRANSPORTER_1"/>
    <property type="match status" value="1"/>
</dbReference>
<dbReference type="InterPro" id="IPR027417">
    <property type="entry name" value="P-loop_NTPase"/>
</dbReference>
<keyword evidence="5" id="KW-1185">Reference proteome</keyword>
<keyword evidence="2 4" id="KW-0067">ATP-binding</keyword>
<organism evidence="4 5">
    <name type="scientific">Catonella massiliensis</name>
    <dbReference type="NCBI Taxonomy" id="2799636"/>
    <lineage>
        <taxon>Bacteria</taxon>
        <taxon>Bacillati</taxon>
        <taxon>Bacillota</taxon>
        <taxon>Clostridia</taxon>
        <taxon>Lachnospirales</taxon>
        <taxon>Lachnospiraceae</taxon>
        <taxon>Catonella</taxon>
    </lineage>
</organism>
<dbReference type="InterPro" id="IPR051309">
    <property type="entry name" value="ABCF_ATPase"/>
</dbReference>
<protein>
    <submittedName>
        <fullName evidence="4">ABC-F family ATP-binding cassette domain-containing protein</fullName>
    </submittedName>
</protein>
<evidence type="ECO:0000313" key="4">
    <source>
        <dbReference type="EMBL" id="MBK5896521.1"/>
    </source>
</evidence>
<evidence type="ECO:0000256" key="2">
    <source>
        <dbReference type="ARBA" id="ARBA00022840"/>
    </source>
</evidence>
<dbReference type="RefSeq" id="WP_208428086.1">
    <property type="nucleotide sequence ID" value="NZ_JAEPRJ010000001.1"/>
</dbReference>
<dbReference type="PROSITE" id="PS50893">
    <property type="entry name" value="ABC_TRANSPORTER_2"/>
    <property type="match status" value="2"/>
</dbReference>
<dbReference type="Gene3D" id="3.40.50.300">
    <property type="entry name" value="P-loop containing nucleotide triphosphate hydrolases"/>
    <property type="match status" value="2"/>
</dbReference>
<keyword evidence="1" id="KW-0547">Nucleotide-binding</keyword>
<dbReference type="PANTHER" id="PTHR42855:SF1">
    <property type="entry name" value="ABC TRANSPORTER DOMAIN-CONTAINING PROTEIN"/>
    <property type="match status" value="1"/>
</dbReference>
<name>A0ABS1IXA0_9FIRM</name>
<evidence type="ECO:0000313" key="5">
    <source>
        <dbReference type="Proteomes" id="UP000604730"/>
    </source>
</evidence>
<dbReference type="PANTHER" id="PTHR42855">
    <property type="entry name" value="ABC TRANSPORTER ATP-BINDING SUBUNIT"/>
    <property type="match status" value="1"/>
</dbReference>
<reference evidence="4 5" key="1">
    <citation type="submission" date="2021-01" db="EMBL/GenBank/DDBJ databases">
        <title>Isolation and description of Catonella massiliensis sp. nov., a novel Catonella species, isolated from a stable periodontitis subject.</title>
        <authorList>
            <person name="Antezack A."/>
            <person name="Boxberger M."/>
            <person name="La Scola B."/>
            <person name="Monnet-Corti V."/>
        </authorList>
    </citation>
    <scope>NUCLEOTIDE SEQUENCE [LARGE SCALE GENOMIC DNA]</scope>
    <source>
        <strain evidence="4 5">Marseille-Q4567</strain>
    </source>
</reference>
<dbReference type="Proteomes" id="UP000604730">
    <property type="component" value="Unassembled WGS sequence"/>
</dbReference>
<dbReference type="InterPro" id="IPR017871">
    <property type="entry name" value="ABC_transporter-like_CS"/>
</dbReference>
<accession>A0ABS1IXA0</accession>
<feature type="domain" description="ABC transporter" evidence="3">
    <location>
        <begin position="4"/>
        <end position="220"/>
    </location>
</feature>
<evidence type="ECO:0000256" key="1">
    <source>
        <dbReference type="ARBA" id="ARBA00022741"/>
    </source>
</evidence>
<dbReference type="InterPro" id="IPR003439">
    <property type="entry name" value="ABC_transporter-like_ATP-bd"/>
</dbReference>
<dbReference type="Pfam" id="PF12848">
    <property type="entry name" value="ABC_tran_Xtn"/>
    <property type="match status" value="1"/>
</dbReference>
<dbReference type="InterPro" id="IPR032524">
    <property type="entry name" value="ABC_tran_C"/>
</dbReference>
<dbReference type="GO" id="GO:0005524">
    <property type="term" value="F:ATP binding"/>
    <property type="evidence" value="ECO:0007669"/>
    <property type="project" value="UniProtKB-KW"/>
</dbReference>
<gene>
    <name evidence="4" type="ORF">JJN12_01795</name>
</gene>
<dbReference type="Gene3D" id="1.10.287.380">
    <property type="entry name" value="Valyl-tRNA synthetase, C-terminal domain"/>
    <property type="match status" value="1"/>
</dbReference>
<dbReference type="SUPFAM" id="SSF52540">
    <property type="entry name" value="P-loop containing nucleoside triphosphate hydrolases"/>
    <property type="match status" value="2"/>
</dbReference>
<proteinExistence type="predicted"/>
<dbReference type="SMART" id="SM00382">
    <property type="entry name" value="AAA"/>
    <property type="match status" value="2"/>
</dbReference>
<dbReference type="CDD" id="cd03221">
    <property type="entry name" value="ABCF_EF-3"/>
    <property type="match status" value="2"/>
</dbReference>
<dbReference type="Pfam" id="PF16326">
    <property type="entry name" value="ABC_tran_CTD"/>
    <property type="match status" value="1"/>
</dbReference>
<sequence>MNLLTAENLSKSFNTDKILFDNISLGINEGDKIGLIGINGTGKSTLLKILAGEEEADSGKLTKGNAVRIAYLPQNPEFDEGESVISEVIKGKKAKNEFWDTEGEARSLLAKFEIEDVEAKVGTLSGGQKKRAALVRTLLDDADILILDEPTNHLDTAMSEWLEDYLKKMKQALLIITHDRYFLDQVTNRIVELTHGKLYSYVGGYMKYLELKAEREEMEIATERKNAALFKKDLAWMMRGARARSTKQKAHIERFEELKNRDKIVVDKEIVVDSVSSRLGKQIIEIENISKAYGDKTLFADFTYLFRRIDRIGIIGKNGSGKSTLLKTILGEVAPDSGNIIIGQTAKIGYFSQDSGELDPSQTVIESAKDIAEYVQTKDGTISASKMLERFLFEGAMQYTKIEKLSGGERRRLALLHTLISAPNILILDEPTNDLDITTLSILEDYLDGFDGVVITVSHDRYFLDRVANRIFSFENGHIKIYEGGYSDYLEKAEPQIEEVKAEKKESDAKKDWKANKGTKLKFTYAEQKEFDTIDEDIGKLNEAIEKIDAEIAENASRYGKLGELMAEKEKLEEELEYKEERWLYLTELNEKINAGGK</sequence>
<dbReference type="InterPro" id="IPR032781">
    <property type="entry name" value="ABC_tran_Xtn"/>
</dbReference>
<evidence type="ECO:0000259" key="3">
    <source>
        <dbReference type="PROSITE" id="PS50893"/>
    </source>
</evidence>
<comment type="caution">
    <text evidence="4">The sequence shown here is derived from an EMBL/GenBank/DDBJ whole genome shotgun (WGS) entry which is preliminary data.</text>
</comment>
<dbReference type="Pfam" id="PF00005">
    <property type="entry name" value="ABC_tran"/>
    <property type="match status" value="2"/>
</dbReference>
<feature type="domain" description="ABC transporter" evidence="3">
    <location>
        <begin position="284"/>
        <end position="501"/>
    </location>
</feature>